<reference evidence="4 5" key="1">
    <citation type="journal article" date="2016" name="Nat. Commun.">
        <title>Thousands of microbial genomes shed light on interconnected biogeochemical processes in an aquifer system.</title>
        <authorList>
            <person name="Anantharaman K."/>
            <person name="Brown C.T."/>
            <person name="Hug L.A."/>
            <person name="Sharon I."/>
            <person name="Castelle C.J."/>
            <person name="Probst A.J."/>
            <person name="Thomas B.C."/>
            <person name="Singh A."/>
            <person name="Wilkins M.J."/>
            <person name="Karaoz U."/>
            <person name="Brodie E.L."/>
            <person name="Williams K.H."/>
            <person name="Hubbard S.S."/>
            <person name="Banfield J.F."/>
        </authorList>
    </citation>
    <scope>NUCLEOTIDE SEQUENCE [LARGE SCALE GENOMIC DNA]</scope>
</reference>
<feature type="signal peptide" evidence="3">
    <location>
        <begin position="1"/>
        <end position="22"/>
    </location>
</feature>
<evidence type="ECO:0000256" key="3">
    <source>
        <dbReference type="SAM" id="SignalP"/>
    </source>
</evidence>
<evidence type="ECO:0000256" key="2">
    <source>
        <dbReference type="SAM" id="MobiDB-lite"/>
    </source>
</evidence>
<dbReference type="EMBL" id="MFTS01000002">
    <property type="protein sequence ID" value="OGI68663.1"/>
    <property type="molecule type" value="Genomic_DNA"/>
</dbReference>
<dbReference type="AlphaFoldDB" id="A0A1F6VG90"/>
<evidence type="ECO:0000313" key="4">
    <source>
        <dbReference type="EMBL" id="OGI68663.1"/>
    </source>
</evidence>
<feature type="coiled-coil region" evidence="1">
    <location>
        <begin position="148"/>
        <end position="175"/>
    </location>
</feature>
<protein>
    <recommendedName>
        <fullName evidence="6">DUF5667 domain-containing protein</fullName>
    </recommendedName>
</protein>
<feature type="region of interest" description="Disordered" evidence="2">
    <location>
        <begin position="22"/>
        <end position="43"/>
    </location>
</feature>
<name>A0A1F6VG90_9BACT</name>
<feature type="coiled-coil region" evidence="1">
    <location>
        <begin position="68"/>
        <end position="110"/>
    </location>
</feature>
<gene>
    <name evidence="4" type="ORF">A2738_03515</name>
</gene>
<keyword evidence="3" id="KW-0732">Signal</keyword>
<proteinExistence type="predicted"/>
<evidence type="ECO:0008006" key="6">
    <source>
        <dbReference type="Google" id="ProtNLM"/>
    </source>
</evidence>
<dbReference type="SUPFAM" id="SSF58113">
    <property type="entry name" value="Apolipoprotein A-I"/>
    <property type="match status" value="1"/>
</dbReference>
<comment type="caution">
    <text evidence="4">The sequence shown here is derived from an EMBL/GenBank/DDBJ whole genome shotgun (WGS) entry which is preliminary data.</text>
</comment>
<accession>A0A1F6VG90</accession>
<evidence type="ECO:0000313" key="5">
    <source>
        <dbReference type="Proteomes" id="UP000178235"/>
    </source>
</evidence>
<keyword evidence="1" id="KW-0175">Coiled coil</keyword>
<feature type="chain" id="PRO_5009527227" description="DUF5667 domain-containing protein" evidence="3">
    <location>
        <begin position="23"/>
        <end position="228"/>
    </location>
</feature>
<organism evidence="4 5">
    <name type="scientific">Candidatus Nomurabacteria bacterium RIFCSPHIGHO2_01_FULL_42_15</name>
    <dbReference type="NCBI Taxonomy" id="1801742"/>
    <lineage>
        <taxon>Bacteria</taxon>
        <taxon>Candidatus Nomuraibacteriota</taxon>
    </lineage>
</organism>
<sequence length="228" mass="26401">MKKYLSFFVVAGLLLAVSVAGAENDRENKERPEWNKTTQGERRGFTVEQKEAREAFRAEIDTERKIFHDSLKADRQAFQAELKSAKEEFKQAREERKEEFKNNAKNMIGERFEVAVRNLERMQERIGDLIDVVAEDETKDTALAEELLELSKTILNEAKEKIEDIKDLIPEEGEEVTPEIFEQIKLAARDAKNLLKESHRALIDSLKTIKALKNEDDDDEEDDDEDED</sequence>
<evidence type="ECO:0000256" key="1">
    <source>
        <dbReference type="SAM" id="Coils"/>
    </source>
</evidence>
<dbReference type="Proteomes" id="UP000178235">
    <property type="component" value="Unassembled WGS sequence"/>
</dbReference>
<feature type="compositionally biased region" description="Basic and acidic residues" evidence="2">
    <location>
        <begin position="23"/>
        <end position="43"/>
    </location>
</feature>